<keyword evidence="3" id="KW-1185">Reference proteome</keyword>
<comment type="caution">
    <text evidence="2">The sequence shown here is derived from an EMBL/GenBank/DDBJ whole genome shotgun (WGS) entry which is preliminary data.</text>
</comment>
<feature type="non-terminal residue" evidence="2">
    <location>
        <position position="108"/>
    </location>
</feature>
<reference evidence="2" key="1">
    <citation type="submission" date="2023-10" db="EMBL/GenBank/DDBJ databases">
        <title>Genome assembly of Pristionchus species.</title>
        <authorList>
            <person name="Yoshida K."/>
            <person name="Sommer R.J."/>
        </authorList>
    </citation>
    <scope>NUCLEOTIDE SEQUENCE</scope>
    <source>
        <strain evidence="2">RS5133</strain>
    </source>
</reference>
<evidence type="ECO:0000313" key="3">
    <source>
        <dbReference type="Proteomes" id="UP001432322"/>
    </source>
</evidence>
<sequence length="108" mass="11724">AFDIKETTAGQFIGIRRERGSDVGSRAVTPAAATVQAPSKCSLVTTAYHFPSGPATNGAARPTAMDPIEQIIRRTVKEIKEVVRAGELADPRQMNGNRHHEERIRSTV</sequence>
<dbReference type="AlphaFoldDB" id="A0AAV5X1V2"/>
<feature type="non-terminal residue" evidence="2">
    <location>
        <position position="1"/>
    </location>
</feature>
<gene>
    <name evidence="2" type="ORF">PFISCL1PPCAC_27820</name>
</gene>
<feature type="compositionally biased region" description="Basic and acidic residues" evidence="1">
    <location>
        <begin position="98"/>
        <end position="108"/>
    </location>
</feature>
<accession>A0AAV5X1V2</accession>
<dbReference type="Proteomes" id="UP001432322">
    <property type="component" value="Unassembled WGS sequence"/>
</dbReference>
<evidence type="ECO:0000313" key="2">
    <source>
        <dbReference type="EMBL" id="GMT36523.1"/>
    </source>
</evidence>
<evidence type="ECO:0000256" key="1">
    <source>
        <dbReference type="SAM" id="MobiDB-lite"/>
    </source>
</evidence>
<organism evidence="2 3">
    <name type="scientific">Pristionchus fissidentatus</name>
    <dbReference type="NCBI Taxonomy" id="1538716"/>
    <lineage>
        <taxon>Eukaryota</taxon>
        <taxon>Metazoa</taxon>
        <taxon>Ecdysozoa</taxon>
        <taxon>Nematoda</taxon>
        <taxon>Chromadorea</taxon>
        <taxon>Rhabditida</taxon>
        <taxon>Rhabditina</taxon>
        <taxon>Diplogasteromorpha</taxon>
        <taxon>Diplogasteroidea</taxon>
        <taxon>Neodiplogasteridae</taxon>
        <taxon>Pristionchus</taxon>
    </lineage>
</organism>
<feature type="region of interest" description="Disordered" evidence="1">
    <location>
        <begin position="87"/>
        <end position="108"/>
    </location>
</feature>
<protein>
    <submittedName>
        <fullName evidence="2">Uncharacterized protein</fullName>
    </submittedName>
</protein>
<proteinExistence type="predicted"/>
<name>A0AAV5X1V2_9BILA</name>
<dbReference type="EMBL" id="BTSY01000007">
    <property type="protein sequence ID" value="GMT36523.1"/>
    <property type="molecule type" value="Genomic_DNA"/>
</dbReference>